<keyword evidence="1" id="KW-0472">Membrane</keyword>
<protein>
    <submittedName>
        <fullName evidence="2">Uncharacterized protein</fullName>
    </submittedName>
</protein>
<accession>A0A0D0DJI3</accession>
<dbReference type="HOGENOM" id="CLU_2085560_0_0_1"/>
<reference evidence="2 3" key="1">
    <citation type="submission" date="2014-04" db="EMBL/GenBank/DDBJ databases">
        <authorList>
            <consortium name="DOE Joint Genome Institute"/>
            <person name="Kuo A."/>
            <person name="Kohler A."/>
            <person name="Jargeat P."/>
            <person name="Nagy L.G."/>
            <person name="Floudas D."/>
            <person name="Copeland A."/>
            <person name="Barry K.W."/>
            <person name="Cichocki N."/>
            <person name="Veneault-Fourrey C."/>
            <person name="LaButti K."/>
            <person name="Lindquist E.A."/>
            <person name="Lipzen A."/>
            <person name="Lundell T."/>
            <person name="Morin E."/>
            <person name="Murat C."/>
            <person name="Sun H."/>
            <person name="Tunlid A."/>
            <person name="Henrissat B."/>
            <person name="Grigoriev I.V."/>
            <person name="Hibbett D.S."/>
            <person name="Martin F."/>
            <person name="Nordberg H.P."/>
            <person name="Cantor M.N."/>
            <person name="Hua S.X."/>
        </authorList>
    </citation>
    <scope>NUCLEOTIDE SEQUENCE [LARGE SCALE GENOMIC DNA]</scope>
    <source>
        <strain evidence="2 3">Ve08.2h10</strain>
    </source>
</reference>
<reference evidence="3" key="2">
    <citation type="submission" date="2015-01" db="EMBL/GenBank/DDBJ databases">
        <title>Evolutionary Origins and Diversification of the Mycorrhizal Mutualists.</title>
        <authorList>
            <consortium name="DOE Joint Genome Institute"/>
            <consortium name="Mycorrhizal Genomics Consortium"/>
            <person name="Kohler A."/>
            <person name="Kuo A."/>
            <person name="Nagy L.G."/>
            <person name="Floudas D."/>
            <person name="Copeland A."/>
            <person name="Barry K.W."/>
            <person name="Cichocki N."/>
            <person name="Veneault-Fourrey C."/>
            <person name="LaButti K."/>
            <person name="Lindquist E.A."/>
            <person name="Lipzen A."/>
            <person name="Lundell T."/>
            <person name="Morin E."/>
            <person name="Murat C."/>
            <person name="Riley R."/>
            <person name="Ohm R."/>
            <person name="Sun H."/>
            <person name="Tunlid A."/>
            <person name="Henrissat B."/>
            <person name="Grigoriev I.V."/>
            <person name="Hibbett D.S."/>
            <person name="Martin F."/>
        </authorList>
    </citation>
    <scope>NUCLEOTIDE SEQUENCE [LARGE SCALE GENOMIC DNA]</scope>
    <source>
        <strain evidence="3">Ve08.2h10</strain>
    </source>
</reference>
<keyword evidence="3" id="KW-1185">Reference proteome</keyword>
<proteinExistence type="predicted"/>
<name>A0A0D0DJI3_9AGAM</name>
<evidence type="ECO:0000256" key="1">
    <source>
        <dbReference type="SAM" id="Phobius"/>
    </source>
</evidence>
<dbReference type="InParanoid" id="A0A0D0DJI3"/>
<evidence type="ECO:0000313" key="2">
    <source>
        <dbReference type="EMBL" id="KIK98567.1"/>
    </source>
</evidence>
<gene>
    <name evidence="2" type="ORF">PAXRUDRAFT_667655</name>
</gene>
<dbReference type="AlphaFoldDB" id="A0A0D0DJI3"/>
<evidence type="ECO:0000313" key="3">
    <source>
        <dbReference type="Proteomes" id="UP000054538"/>
    </source>
</evidence>
<dbReference type="EMBL" id="KN824888">
    <property type="protein sequence ID" value="KIK98567.1"/>
    <property type="molecule type" value="Genomic_DNA"/>
</dbReference>
<sequence>MDCLTELESTRVPPSSIFGATLSMLCFGLSRTVTTWVLRYAFCYSVWTCHPSMSLGFTPMTINQSFGVWVRHCQRPLLCPTRRKTGASSRYFVFIVSWIVRYFLDAWSLIPVLSCRG</sequence>
<keyword evidence="1" id="KW-1133">Transmembrane helix</keyword>
<feature type="transmembrane region" description="Helical" evidence="1">
    <location>
        <begin position="91"/>
        <end position="110"/>
    </location>
</feature>
<keyword evidence="1" id="KW-0812">Transmembrane</keyword>
<dbReference type="Proteomes" id="UP000054538">
    <property type="component" value="Unassembled WGS sequence"/>
</dbReference>
<organism evidence="2 3">
    <name type="scientific">Paxillus rubicundulus Ve08.2h10</name>
    <dbReference type="NCBI Taxonomy" id="930991"/>
    <lineage>
        <taxon>Eukaryota</taxon>
        <taxon>Fungi</taxon>
        <taxon>Dikarya</taxon>
        <taxon>Basidiomycota</taxon>
        <taxon>Agaricomycotina</taxon>
        <taxon>Agaricomycetes</taxon>
        <taxon>Agaricomycetidae</taxon>
        <taxon>Boletales</taxon>
        <taxon>Paxilineae</taxon>
        <taxon>Paxillaceae</taxon>
        <taxon>Paxillus</taxon>
    </lineage>
</organism>